<dbReference type="SUPFAM" id="SSF89372">
    <property type="entry name" value="Fucose-specific lectin"/>
    <property type="match status" value="1"/>
</dbReference>
<reference evidence="1" key="1">
    <citation type="submission" date="2024-05" db="EMBL/GenBank/DDBJ databases">
        <title>Whole genome shotgun sequence of Streptomyces violascens NBRC 12920.</title>
        <authorList>
            <person name="Komaki H."/>
            <person name="Tamura T."/>
        </authorList>
    </citation>
    <scope>NUCLEOTIDE SEQUENCE</scope>
    <source>
        <strain evidence="1">NBRC 12920</strain>
    </source>
</reference>
<sequence>MAPALTAFNGKLYCAHIGQNGGGIYWNSFDGTAWSPAQQLQSHRTSHAVALSSERTWL</sequence>
<protein>
    <submittedName>
        <fullName evidence="1">Uncharacterized protein</fullName>
    </submittedName>
</protein>
<gene>
    <name evidence="1" type="ORF">Sviol_42910</name>
</gene>
<accession>A0ABQ3QRJ1</accession>
<dbReference type="EMBL" id="BNDY01000017">
    <property type="protein sequence ID" value="GHI39883.1"/>
    <property type="molecule type" value="Genomic_DNA"/>
</dbReference>
<evidence type="ECO:0000313" key="2">
    <source>
        <dbReference type="Proteomes" id="UP001050808"/>
    </source>
</evidence>
<organism evidence="1 2">
    <name type="scientific">Streptomyces violascens</name>
    <dbReference type="NCBI Taxonomy" id="67381"/>
    <lineage>
        <taxon>Bacteria</taxon>
        <taxon>Bacillati</taxon>
        <taxon>Actinomycetota</taxon>
        <taxon>Actinomycetes</taxon>
        <taxon>Kitasatosporales</taxon>
        <taxon>Streptomycetaceae</taxon>
        <taxon>Streptomyces</taxon>
    </lineage>
</organism>
<keyword evidence="2" id="KW-1185">Reference proteome</keyword>
<dbReference type="RefSeq" id="WP_189971215.1">
    <property type="nucleotide sequence ID" value="NZ_BMUA01000044.1"/>
</dbReference>
<proteinExistence type="predicted"/>
<dbReference type="Proteomes" id="UP001050808">
    <property type="component" value="Unassembled WGS sequence"/>
</dbReference>
<comment type="caution">
    <text evidence="1">The sequence shown here is derived from an EMBL/GenBank/DDBJ whole genome shotgun (WGS) entry which is preliminary data.</text>
</comment>
<name>A0ABQ3QRJ1_9ACTN</name>
<evidence type="ECO:0000313" key="1">
    <source>
        <dbReference type="EMBL" id="GHI39883.1"/>
    </source>
</evidence>